<dbReference type="EMBL" id="BKCJ011194645">
    <property type="protein sequence ID" value="GFD01931.1"/>
    <property type="molecule type" value="Genomic_DNA"/>
</dbReference>
<accession>A0A699SX78</accession>
<organism evidence="2">
    <name type="scientific">Tanacetum cinerariifolium</name>
    <name type="common">Dalmatian daisy</name>
    <name type="synonym">Chrysanthemum cinerariifolium</name>
    <dbReference type="NCBI Taxonomy" id="118510"/>
    <lineage>
        <taxon>Eukaryota</taxon>
        <taxon>Viridiplantae</taxon>
        <taxon>Streptophyta</taxon>
        <taxon>Embryophyta</taxon>
        <taxon>Tracheophyta</taxon>
        <taxon>Spermatophyta</taxon>
        <taxon>Magnoliopsida</taxon>
        <taxon>eudicotyledons</taxon>
        <taxon>Gunneridae</taxon>
        <taxon>Pentapetalae</taxon>
        <taxon>asterids</taxon>
        <taxon>campanulids</taxon>
        <taxon>Asterales</taxon>
        <taxon>Asteraceae</taxon>
        <taxon>Asteroideae</taxon>
        <taxon>Anthemideae</taxon>
        <taxon>Anthemidinae</taxon>
        <taxon>Tanacetum</taxon>
    </lineage>
</organism>
<reference evidence="2" key="1">
    <citation type="journal article" date="2019" name="Sci. Rep.">
        <title>Draft genome of Tanacetum cinerariifolium, the natural source of mosquito coil.</title>
        <authorList>
            <person name="Yamashiro T."/>
            <person name="Shiraishi A."/>
            <person name="Satake H."/>
            <person name="Nakayama K."/>
        </authorList>
    </citation>
    <scope>NUCLEOTIDE SEQUENCE</scope>
</reference>
<feature type="compositionally biased region" description="Basic and acidic residues" evidence="1">
    <location>
        <begin position="23"/>
        <end position="36"/>
    </location>
</feature>
<dbReference type="AlphaFoldDB" id="A0A699SX78"/>
<name>A0A699SX78_TANCI</name>
<proteinExistence type="predicted"/>
<evidence type="ECO:0000313" key="2">
    <source>
        <dbReference type="EMBL" id="GFD01931.1"/>
    </source>
</evidence>
<protein>
    <submittedName>
        <fullName evidence="2">Uncharacterized protein</fullName>
    </submittedName>
</protein>
<feature type="non-terminal residue" evidence="2">
    <location>
        <position position="57"/>
    </location>
</feature>
<feature type="region of interest" description="Disordered" evidence="1">
    <location>
        <begin position="1"/>
        <end position="36"/>
    </location>
</feature>
<sequence length="57" mass="6435">MSDRESVLSEQGTIDNIDAPDAPNHEPHDEGMNIDDDVNKWHMKTFEADTFLEASSM</sequence>
<evidence type="ECO:0000256" key="1">
    <source>
        <dbReference type="SAM" id="MobiDB-lite"/>
    </source>
</evidence>
<comment type="caution">
    <text evidence="2">The sequence shown here is derived from an EMBL/GenBank/DDBJ whole genome shotgun (WGS) entry which is preliminary data.</text>
</comment>
<gene>
    <name evidence="2" type="ORF">Tci_873900</name>
</gene>